<protein>
    <recommendedName>
        <fullName evidence="7">Ribosomal RNA small subunit methyltransferase A</fullName>
        <ecNumber evidence="7">2.1.1.182</ecNumber>
    </recommendedName>
    <alternativeName>
        <fullName evidence="7">16S rRNA (adenine(1518)-N(6)/adenine(1519)-N(6))-dimethyltransferase</fullName>
    </alternativeName>
    <alternativeName>
        <fullName evidence="7">16S rRNA dimethyladenosine transferase</fullName>
    </alternativeName>
    <alternativeName>
        <fullName evidence="7">16S rRNA dimethylase</fullName>
    </alternativeName>
    <alternativeName>
        <fullName evidence="7">S-adenosylmethionine-6-N', N'-adenosyl(rRNA) dimethyltransferase</fullName>
    </alternativeName>
</protein>
<reference evidence="12" key="1">
    <citation type="submission" date="2017-09" db="EMBL/GenBank/DDBJ databases">
        <title>Depth-based differentiation of microbial function through sediment-hosted aquifers and enrichment of novel symbionts in the deep terrestrial subsurface.</title>
        <authorList>
            <person name="Probst A.J."/>
            <person name="Ladd B."/>
            <person name="Jarett J.K."/>
            <person name="Geller-Mcgrath D.E."/>
            <person name="Sieber C.M.K."/>
            <person name="Emerson J.B."/>
            <person name="Anantharaman K."/>
            <person name="Thomas B.C."/>
            <person name="Malmstrom R."/>
            <person name="Stieglmeier M."/>
            <person name="Klingl A."/>
            <person name="Woyke T."/>
            <person name="Ryan C.M."/>
            <person name="Banfield J.F."/>
        </authorList>
    </citation>
    <scope>NUCLEOTIDE SEQUENCE [LARGE SCALE GENOMIC DNA]</scope>
</reference>
<dbReference type="NCBIfam" id="TIGR00755">
    <property type="entry name" value="ksgA"/>
    <property type="match status" value="1"/>
</dbReference>
<proteinExistence type="inferred from homology"/>
<keyword evidence="4 7" id="KW-0808">Transferase</keyword>
<dbReference type="Proteomes" id="UP000228906">
    <property type="component" value="Unassembled WGS sequence"/>
</dbReference>
<gene>
    <name evidence="7 11" type="primary">rsmA</name>
    <name evidence="7" type="synonym">ksgA</name>
    <name evidence="11" type="ORF">COU03_03015</name>
</gene>
<dbReference type="PROSITE" id="PS01131">
    <property type="entry name" value="RRNA_A_DIMETH"/>
    <property type="match status" value="1"/>
</dbReference>
<evidence type="ECO:0000256" key="1">
    <source>
        <dbReference type="ARBA" id="ARBA00022490"/>
    </source>
</evidence>
<dbReference type="Pfam" id="PF00398">
    <property type="entry name" value="RrnaAD"/>
    <property type="match status" value="1"/>
</dbReference>
<evidence type="ECO:0000313" key="11">
    <source>
        <dbReference type="EMBL" id="PIR91127.1"/>
    </source>
</evidence>
<dbReference type="EMBL" id="PFAV01000054">
    <property type="protein sequence ID" value="PIR91127.1"/>
    <property type="molecule type" value="Genomic_DNA"/>
</dbReference>
<organism evidence="11 12">
    <name type="scientific">bacterium (Candidatus Gribaldobacteria) CG10_big_fil_rev_8_21_14_0_10_41_12</name>
    <dbReference type="NCBI Taxonomy" id="2014277"/>
    <lineage>
        <taxon>Bacteria</taxon>
        <taxon>Candidatus Gribaldobacteria</taxon>
    </lineage>
</organism>
<feature type="binding site" evidence="7 8">
    <location>
        <position position="78"/>
    </location>
    <ligand>
        <name>S-adenosyl-L-methionine</name>
        <dbReference type="ChEBI" id="CHEBI:59789"/>
    </ligand>
</feature>
<comment type="function">
    <text evidence="7">Specifically dimethylates two adjacent adenosines (A1518 and A1519) in the loop of a conserved hairpin near the 3'-end of 16S rRNA in the 30S particle. May play a critical role in biogenesis of 30S subunits.</text>
</comment>
<feature type="binding site" evidence="7 8">
    <location>
        <position position="57"/>
    </location>
    <ligand>
        <name>S-adenosyl-L-methionine</name>
        <dbReference type="ChEBI" id="CHEBI:59789"/>
    </ligand>
</feature>
<evidence type="ECO:0000256" key="4">
    <source>
        <dbReference type="ARBA" id="ARBA00022679"/>
    </source>
</evidence>
<name>A0A2H0UWD8_9BACT</name>
<sequence>MHKTISRDKIKNLSNERPAPAGPIKALGQNFLRYEKIVWQVIGVANLKPSDTVIEVGPGKGALTFKLAQKAGKVMAVEKDQRLAGLLQEKLSANDIKNVEIVNEDILNFQFSPQCYSEPAGEESRDSSAIRPQNDRSNSNYKVVANLPYNIATAVIMKFLETKNPPKLMVVIVQKEIGQKIAAKPPKMSKLSVFSQLYSEVKIVDYISRKCFYPQPKVDGAILLIQPKKIIIKPKALAIFTRIARAGFVWPRKQLANNLAKGLDIDKNKINQWFGQNQILPTRRPETLTVEEWIKLTESFPQVIM</sequence>
<dbReference type="InterPro" id="IPR020596">
    <property type="entry name" value="rRNA_Ade_Mease_Trfase_CS"/>
</dbReference>
<dbReference type="GO" id="GO:0005829">
    <property type="term" value="C:cytosol"/>
    <property type="evidence" value="ECO:0007669"/>
    <property type="project" value="TreeGrafter"/>
</dbReference>
<dbReference type="InterPro" id="IPR001737">
    <property type="entry name" value="KsgA/Erm"/>
</dbReference>
<dbReference type="GO" id="GO:0052908">
    <property type="term" value="F:16S rRNA (adenine(1518)-N(6)/adenine(1519)-N(6))-dimethyltransferase activity"/>
    <property type="evidence" value="ECO:0007669"/>
    <property type="project" value="UniProtKB-EC"/>
</dbReference>
<dbReference type="PANTHER" id="PTHR11727:SF7">
    <property type="entry name" value="DIMETHYLADENOSINE TRANSFERASE-RELATED"/>
    <property type="match status" value="1"/>
</dbReference>
<keyword evidence="6 7" id="KW-0694">RNA-binding</keyword>
<evidence type="ECO:0000256" key="5">
    <source>
        <dbReference type="ARBA" id="ARBA00022691"/>
    </source>
</evidence>
<dbReference type="SUPFAM" id="SSF53335">
    <property type="entry name" value="S-adenosyl-L-methionine-dependent methyltransferases"/>
    <property type="match status" value="1"/>
</dbReference>
<feature type="region of interest" description="Disordered" evidence="9">
    <location>
        <begin position="1"/>
        <end position="21"/>
    </location>
</feature>
<comment type="subcellular location">
    <subcellularLocation>
        <location evidence="7">Cytoplasm</location>
    </subcellularLocation>
</comment>
<comment type="similarity">
    <text evidence="7">Belongs to the class I-like SAM-binding methyltransferase superfamily. rRNA adenine N(6)-methyltransferase family. RsmA subfamily.</text>
</comment>
<dbReference type="InterPro" id="IPR020598">
    <property type="entry name" value="rRNA_Ade_methylase_Trfase_N"/>
</dbReference>
<evidence type="ECO:0000256" key="3">
    <source>
        <dbReference type="ARBA" id="ARBA00022603"/>
    </source>
</evidence>
<dbReference type="PANTHER" id="PTHR11727">
    <property type="entry name" value="DIMETHYLADENOSINE TRANSFERASE"/>
    <property type="match status" value="1"/>
</dbReference>
<evidence type="ECO:0000256" key="8">
    <source>
        <dbReference type="PROSITE-ProRule" id="PRU01026"/>
    </source>
</evidence>
<dbReference type="Gene3D" id="3.40.50.150">
    <property type="entry name" value="Vaccinia Virus protein VP39"/>
    <property type="match status" value="1"/>
</dbReference>
<dbReference type="InterPro" id="IPR011530">
    <property type="entry name" value="rRNA_adenine_dimethylase"/>
</dbReference>
<keyword evidence="5 7" id="KW-0949">S-adenosyl-L-methionine</keyword>
<comment type="caution">
    <text evidence="11">The sequence shown here is derived from an EMBL/GenBank/DDBJ whole genome shotgun (WGS) entry which is preliminary data.</text>
</comment>
<evidence type="ECO:0000259" key="10">
    <source>
        <dbReference type="SMART" id="SM00650"/>
    </source>
</evidence>
<dbReference type="EC" id="2.1.1.182" evidence="7"/>
<feature type="binding site" evidence="7 8">
    <location>
        <position position="32"/>
    </location>
    <ligand>
        <name>S-adenosyl-L-methionine</name>
        <dbReference type="ChEBI" id="CHEBI:59789"/>
    </ligand>
</feature>
<keyword evidence="1 7" id="KW-0963">Cytoplasm</keyword>
<feature type="binding site" evidence="7 8">
    <location>
        <position position="146"/>
    </location>
    <ligand>
        <name>S-adenosyl-L-methionine</name>
        <dbReference type="ChEBI" id="CHEBI:59789"/>
    </ligand>
</feature>
<dbReference type="InterPro" id="IPR029063">
    <property type="entry name" value="SAM-dependent_MTases_sf"/>
</dbReference>
<evidence type="ECO:0000256" key="9">
    <source>
        <dbReference type="SAM" id="MobiDB-lite"/>
    </source>
</evidence>
<feature type="region of interest" description="Disordered" evidence="9">
    <location>
        <begin position="117"/>
        <end position="136"/>
    </location>
</feature>
<dbReference type="CDD" id="cd02440">
    <property type="entry name" value="AdoMet_MTases"/>
    <property type="match status" value="1"/>
</dbReference>
<feature type="binding site" evidence="7 8">
    <location>
        <position position="105"/>
    </location>
    <ligand>
        <name>S-adenosyl-L-methionine</name>
        <dbReference type="ChEBI" id="CHEBI:59789"/>
    </ligand>
</feature>
<feature type="binding site" evidence="7 8">
    <location>
        <position position="30"/>
    </location>
    <ligand>
        <name>S-adenosyl-L-methionine</name>
        <dbReference type="ChEBI" id="CHEBI:59789"/>
    </ligand>
</feature>
<dbReference type="AlphaFoldDB" id="A0A2H0UWD8"/>
<evidence type="ECO:0000256" key="6">
    <source>
        <dbReference type="ARBA" id="ARBA00022884"/>
    </source>
</evidence>
<feature type="domain" description="Ribosomal RNA adenine methylase transferase N-terminal" evidence="10">
    <location>
        <begin position="37"/>
        <end position="229"/>
    </location>
</feature>
<dbReference type="GO" id="GO:0003723">
    <property type="term" value="F:RNA binding"/>
    <property type="evidence" value="ECO:0007669"/>
    <property type="project" value="UniProtKB-UniRule"/>
</dbReference>
<dbReference type="SMART" id="SM00650">
    <property type="entry name" value="rADc"/>
    <property type="match status" value="1"/>
</dbReference>
<dbReference type="HAMAP" id="MF_00607">
    <property type="entry name" value="16SrRNA_methyltr_A"/>
    <property type="match status" value="1"/>
</dbReference>
<dbReference type="InterPro" id="IPR023165">
    <property type="entry name" value="rRNA_Ade_diMease-like_C"/>
</dbReference>
<evidence type="ECO:0000256" key="7">
    <source>
        <dbReference type="HAMAP-Rule" id="MF_00607"/>
    </source>
</evidence>
<accession>A0A2H0UWD8</accession>
<dbReference type="PROSITE" id="PS51689">
    <property type="entry name" value="SAM_RNA_A_N6_MT"/>
    <property type="match status" value="1"/>
</dbReference>
<comment type="catalytic activity">
    <reaction evidence="7">
        <text>adenosine(1518)/adenosine(1519) in 16S rRNA + 4 S-adenosyl-L-methionine = N(6)-dimethyladenosine(1518)/N(6)-dimethyladenosine(1519) in 16S rRNA + 4 S-adenosyl-L-homocysteine + 4 H(+)</text>
        <dbReference type="Rhea" id="RHEA:19609"/>
        <dbReference type="Rhea" id="RHEA-COMP:10232"/>
        <dbReference type="Rhea" id="RHEA-COMP:10233"/>
        <dbReference type="ChEBI" id="CHEBI:15378"/>
        <dbReference type="ChEBI" id="CHEBI:57856"/>
        <dbReference type="ChEBI" id="CHEBI:59789"/>
        <dbReference type="ChEBI" id="CHEBI:74411"/>
        <dbReference type="ChEBI" id="CHEBI:74493"/>
        <dbReference type="EC" id="2.1.1.182"/>
    </reaction>
</comment>
<dbReference type="Gene3D" id="1.10.8.100">
    <property type="entry name" value="Ribosomal RNA adenine dimethylase-like, domain 2"/>
    <property type="match status" value="1"/>
</dbReference>
<feature type="compositionally biased region" description="Basic and acidic residues" evidence="9">
    <location>
        <begin position="1"/>
        <end position="11"/>
    </location>
</feature>
<keyword evidence="3 7" id="KW-0489">Methyltransferase</keyword>
<evidence type="ECO:0000313" key="12">
    <source>
        <dbReference type="Proteomes" id="UP000228906"/>
    </source>
</evidence>
<keyword evidence="2 7" id="KW-0698">rRNA processing</keyword>
<evidence type="ECO:0000256" key="2">
    <source>
        <dbReference type="ARBA" id="ARBA00022552"/>
    </source>
</evidence>